<dbReference type="RefSeq" id="WP_265560650.1">
    <property type="nucleotide sequence ID" value="NZ_CP092471.1"/>
</dbReference>
<keyword evidence="3" id="KW-1185">Reference proteome</keyword>
<dbReference type="Pfam" id="PF03886">
    <property type="entry name" value="ABC_trans_aux"/>
    <property type="match status" value="1"/>
</dbReference>
<protein>
    <submittedName>
        <fullName evidence="2">ABC-type transport auxiliary lipoprotein family protein</fullName>
    </submittedName>
</protein>
<keyword evidence="2" id="KW-0449">Lipoprotein</keyword>
<evidence type="ECO:0000259" key="1">
    <source>
        <dbReference type="Pfam" id="PF03886"/>
    </source>
</evidence>
<dbReference type="PROSITE" id="PS51257">
    <property type="entry name" value="PROKAR_LIPOPROTEIN"/>
    <property type="match status" value="1"/>
</dbReference>
<sequence length="196" mass="20421">MKPIRLLPVLAGAALLSGCISFGEDPPESLLSLTPATSANAGSGTTATRESALALVEFEAPQRLDVTRVPVQITDSSVAYVENAVWVEKPARLFRRLIAETIRAGSGRVVIDGDDPGAMAATRLHGTLRDFGFDARTGEAVVAIDMTRSGDGSQVTTRRFEARIPGVVPEAGPVGIALNQGANQVAGEIAAWVNAS</sequence>
<proteinExistence type="predicted"/>
<name>A0ABY5T4Z9_9SPHN</name>
<dbReference type="Gene3D" id="3.40.50.10610">
    <property type="entry name" value="ABC-type transport auxiliary lipoprotein component"/>
    <property type="match status" value="1"/>
</dbReference>
<dbReference type="Proteomes" id="UP001065265">
    <property type="component" value="Chromosome"/>
</dbReference>
<evidence type="ECO:0000313" key="2">
    <source>
        <dbReference type="EMBL" id="UVI40401.1"/>
    </source>
</evidence>
<feature type="domain" description="ABC-type transport auxiliary lipoprotein component" evidence="1">
    <location>
        <begin position="39"/>
        <end position="190"/>
    </location>
</feature>
<organism evidence="2 3">
    <name type="scientific">Qipengyuania spongiae</name>
    <dbReference type="NCBI Taxonomy" id="2909673"/>
    <lineage>
        <taxon>Bacteria</taxon>
        <taxon>Pseudomonadati</taxon>
        <taxon>Pseudomonadota</taxon>
        <taxon>Alphaproteobacteria</taxon>
        <taxon>Sphingomonadales</taxon>
        <taxon>Erythrobacteraceae</taxon>
        <taxon>Qipengyuania</taxon>
    </lineage>
</organism>
<dbReference type="SUPFAM" id="SSF159594">
    <property type="entry name" value="XCC0632-like"/>
    <property type="match status" value="1"/>
</dbReference>
<dbReference type="EMBL" id="CP092471">
    <property type="protein sequence ID" value="UVI40401.1"/>
    <property type="molecule type" value="Genomic_DNA"/>
</dbReference>
<reference evidence="2" key="1">
    <citation type="submission" date="2022-02" db="EMBL/GenBank/DDBJ databases">
        <title>Qipengyuania spongiae sp. nov., isolated from marine sponge.</title>
        <authorList>
            <person name="Li Z."/>
            <person name="Zhang M."/>
        </authorList>
    </citation>
    <scope>NUCLEOTIDE SEQUENCE</scope>
    <source>
        <strain evidence="2">PHS-Z21</strain>
    </source>
</reference>
<accession>A0ABY5T4Z9</accession>
<gene>
    <name evidence="2" type="ORF">L1F33_05520</name>
</gene>
<evidence type="ECO:0000313" key="3">
    <source>
        <dbReference type="Proteomes" id="UP001065265"/>
    </source>
</evidence>
<dbReference type="InterPro" id="IPR005586">
    <property type="entry name" value="ABC_trans_aux"/>
</dbReference>